<dbReference type="Gene3D" id="3.40.50.1000">
    <property type="entry name" value="HAD superfamily/HAD-like"/>
    <property type="match status" value="1"/>
</dbReference>
<accession>A0A0A8E752</accession>
<evidence type="ECO:0000313" key="2">
    <source>
        <dbReference type="EMBL" id="AJC49804.1"/>
    </source>
</evidence>
<dbReference type="Gene3D" id="3.30.1240.10">
    <property type="match status" value="1"/>
</dbReference>
<keyword evidence="2" id="KW-0378">Hydrolase</keyword>
<dbReference type="Gene3D" id="3.40.50.300">
    <property type="entry name" value="P-loop containing nucleotide triphosphate hydrolases"/>
    <property type="match status" value="1"/>
</dbReference>
<sequence>MVYKIGFFDLDGTLLDTGRGRNAKISKKNQQAVRKLAKNCIIVISTGRKFNSTIAVFGKKILAKFYICQNGAQIFDENFNLIFQTTIKLEIVKKITELAKKLNFGISFNSQVFFTKSIFIKFFRIFFKNFHFVSTTKIFIPKNVRKILIFASCSYKIKKLKYLLEKMFAEHIQISLINKNYGIEITDIHASKGKAAEFIAKFNNISLTHTFHIGDSENDISTKNVVNSLIIMKSASKKVKKNAHFIGYKRKFGVAKAVNNLILSLKSVAIVGSYASGKTTFLKKIEKFGYSVLYTDNFFKNCYLLNGDCFQAIKKIRPDFICKNVVDKEKIRDFMVKNEKNRALIEKAVYGFLENHLTKNHYHFVEIPNLWTKNANFLKFFSKIVWINTSKEQQLLNIKNKKVKKSVWMKNQALNSNKIKFYDVKISSQKWKKRRFFPKFFHKIFKE</sequence>
<dbReference type="GO" id="GO:0005829">
    <property type="term" value="C:cytosol"/>
    <property type="evidence" value="ECO:0007669"/>
    <property type="project" value="TreeGrafter"/>
</dbReference>
<dbReference type="GO" id="GO:0000287">
    <property type="term" value="F:magnesium ion binding"/>
    <property type="evidence" value="ECO:0007669"/>
    <property type="project" value="TreeGrafter"/>
</dbReference>
<dbReference type="STRING" id="743971.MYF_01360"/>
<dbReference type="PANTHER" id="PTHR10000">
    <property type="entry name" value="PHOSPHOSERINE PHOSPHATASE"/>
    <property type="match status" value="1"/>
</dbReference>
<dbReference type="Pfam" id="PF08282">
    <property type="entry name" value="Hydrolase_3"/>
    <property type="match status" value="1"/>
</dbReference>
<dbReference type="NCBIfam" id="TIGR01484">
    <property type="entry name" value="HAD-SF-IIB"/>
    <property type="match status" value="1"/>
</dbReference>
<protein>
    <submittedName>
        <fullName evidence="2">COF family HAD hydrolase protein</fullName>
    </submittedName>
</protein>
<dbReference type="InterPro" id="IPR036412">
    <property type="entry name" value="HAD-like_sf"/>
</dbReference>
<dbReference type="SUPFAM" id="SSF56784">
    <property type="entry name" value="HAD-like"/>
    <property type="match status" value="1"/>
</dbReference>
<name>A0A0A8E752_MESFC</name>
<dbReference type="EMBL" id="CP007585">
    <property type="protein sequence ID" value="AJC49804.1"/>
    <property type="molecule type" value="Genomic_DNA"/>
</dbReference>
<dbReference type="PANTHER" id="PTHR10000:SF8">
    <property type="entry name" value="HAD SUPERFAMILY HYDROLASE-LIKE, TYPE 3"/>
    <property type="match status" value="1"/>
</dbReference>
<evidence type="ECO:0000256" key="1">
    <source>
        <dbReference type="ARBA" id="ARBA00001946"/>
    </source>
</evidence>
<dbReference type="AlphaFoldDB" id="A0A0A8E752"/>
<reference evidence="2 3" key="1">
    <citation type="journal article" date="2015" name="Genome Announc.">
        <title>Complete Genome Sequence of Mycoplasma flocculare Strain Ms42T (ATCC 27399T).</title>
        <authorList>
            <person name="Calcutt M.J."/>
            <person name="Foecking M.F."/>
            <person name="Heidari M.B."/>
            <person name="McIntosh M.A."/>
        </authorList>
    </citation>
    <scope>NUCLEOTIDE SEQUENCE [LARGE SCALE GENOMIC DNA]</scope>
    <source>
        <strain evidence="3">ATCC 27399</strain>
    </source>
</reference>
<dbReference type="KEGG" id="mfq:MYF_01360"/>
<dbReference type="InterPro" id="IPR023214">
    <property type="entry name" value="HAD_sf"/>
</dbReference>
<evidence type="ECO:0000313" key="3">
    <source>
        <dbReference type="Proteomes" id="UP000031129"/>
    </source>
</evidence>
<proteinExistence type="predicted"/>
<dbReference type="InterPro" id="IPR006379">
    <property type="entry name" value="HAD-SF_hydro_IIB"/>
</dbReference>
<keyword evidence="3" id="KW-1185">Reference proteome</keyword>
<dbReference type="RefSeq" id="WP_002557681.1">
    <property type="nucleotide sequence ID" value="NZ_CP007585.1"/>
</dbReference>
<organism evidence="2 3">
    <name type="scientific">Mesomycoplasma flocculare ATCC 27399</name>
    <dbReference type="NCBI Taxonomy" id="743971"/>
    <lineage>
        <taxon>Bacteria</taxon>
        <taxon>Bacillati</taxon>
        <taxon>Mycoplasmatota</taxon>
        <taxon>Mycoplasmoidales</taxon>
        <taxon>Metamycoplasmataceae</taxon>
        <taxon>Mesomycoplasma</taxon>
    </lineage>
</organism>
<dbReference type="GO" id="GO:0016791">
    <property type="term" value="F:phosphatase activity"/>
    <property type="evidence" value="ECO:0007669"/>
    <property type="project" value="TreeGrafter"/>
</dbReference>
<dbReference type="HOGENOM" id="CLU_616514_0_0_14"/>
<dbReference type="InterPro" id="IPR027417">
    <property type="entry name" value="P-loop_NTPase"/>
</dbReference>
<comment type="cofactor">
    <cofactor evidence="1">
        <name>Mg(2+)</name>
        <dbReference type="ChEBI" id="CHEBI:18420"/>
    </cofactor>
</comment>
<dbReference type="Proteomes" id="UP000031129">
    <property type="component" value="Chromosome"/>
</dbReference>
<dbReference type="SUPFAM" id="SSF52540">
    <property type="entry name" value="P-loop containing nucleoside triphosphate hydrolases"/>
    <property type="match status" value="1"/>
</dbReference>
<dbReference type="OrthoDB" id="399923at2"/>
<gene>
    <name evidence="2" type="ORF">MYF_01360</name>
</gene>